<dbReference type="OrthoDB" id="9800680at2"/>
<dbReference type="GO" id="GO:0019305">
    <property type="term" value="P:dTDP-rhamnose biosynthetic process"/>
    <property type="evidence" value="ECO:0007669"/>
    <property type="project" value="TreeGrafter"/>
</dbReference>
<evidence type="ECO:0000313" key="5">
    <source>
        <dbReference type="Proteomes" id="UP000294927"/>
    </source>
</evidence>
<feature type="site" description="Participates in a stacking interaction with the thymidine ring of dTDP-4-oxo-6-deoxyglucose" evidence="3">
    <location>
        <position position="138"/>
    </location>
</feature>
<dbReference type="EMBL" id="SOCP01000027">
    <property type="protein sequence ID" value="TDV38580.1"/>
    <property type="molecule type" value="Genomic_DNA"/>
</dbReference>
<dbReference type="InterPro" id="IPR011051">
    <property type="entry name" value="RmlC_Cupin_sf"/>
</dbReference>
<gene>
    <name evidence="4" type="ORF">CLV71_12723</name>
</gene>
<dbReference type="Pfam" id="PF00908">
    <property type="entry name" value="dTDP_sugar_isom"/>
    <property type="match status" value="1"/>
</dbReference>
<dbReference type="GO" id="GO:0000271">
    <property type="term" value="P:polysaccharide biosynthetic process"/>
    <property type="evidence" value="ECO:0007669"/>
    <property type="project" value="TreeGrafter"/>
</dbReference>
<proteinExistence type="inferred from homology"/>
<sequence length="193" mass="21158">MKARRLAVEGAFEFTPDVHCDNRGHFASPFQEPAFVEATGHTFTVAQTNHSKSARDVVRGVHFTTTPPGQAKYVYCPKGRVRDLVLDVRVGSPTFGVWDVVELDEDSLRAVYFPLGVGHAFHVIEDGSVMAYMVSTGYVPAREISINPFDPALDLPWPIGADLVVSDRDRVAPTLAQAREKGLLPVYSDCVAD</sequence>
<dbReference type="GO" id="GO:0005829">
    <property type="term" value="C:cytosol"/>
    <property type="evidence" value="ECO:0007669"/>
    <property type="project" value="TreeGrafter"/>
</dbReference>
<dbReference type="Proteomes" id="UP000294927">
    <property type="component" value="Unassembled WGS sequence"/>
</dbReference>
<name>A0A4R7UV82_9PSEU</name>
<dbReference type="AlphaFoldDB" id="A0A4R7UV82"/>
<dbReference type="CDD" id="cd00438">
    <property type="entry name" value="cupin_RmlC"/>
    <property type="match status" value="1"/>
</dbReference>
<evidence type="ECO:0000256" key="3">
    <source>
        <dbReference type="PIRSR" id="PIRSR600888-3"/>
    </source>
</evidence>
<dbReference type="GO" id="GO:0008830">
    <property type="term" value="F:dTDP-4-dehydrorhamnose 3,5-epimerase activity"/>
    <property type="evidence" value="ECO:0007669"/>
    <property type="project" value="InterPro"/>
</dbReference>
<dbReference type="Gene3D" id="2.60.120.10">
    <property type="entry name" value="Jelly Rolls"/>
    <property type="match status" value="1"/>
</dbReference>
<evidence type="ECO:0000313" key="4">
    <source>
        <dbReference type="EMBL" id="TDV38580.1"/>
    </source>
</evidence>
<comment type="similarity">
    <text evidence="1">Belongs to the dTDP-4-dehydrorhamnose 3,5-epimerase family.</text>
</comment>
<protein>
    <submittedName>
        <fullName evidence="4">dTDP-4-dehydrorhamnose 3,5-epimerase</fullName>
    </submittedName>
</protein>
<keyword evidence="5" id="KW-1185">Reference proteome</keyword>
<comment type="caution">
    <text evidence="4">The sequence shown here is derived from an EMBL/GenBank/DDBJ whole genome shotgun (WGS) entry which is preliminary data.</text>
</comment>
<evidence type="ECO:0000256" key="2">
    <source>
        <dbReference type="PIRSR" id="PIRSR600888-1"/>
    </source>
</evidence>
<feature type="active site" description="Proton donor" evidence="2">
    <location>
        <position position="132"/>
    </location>
</feature>
<reference evidence="4 5" key="1">
    <citation type="submission" date="2019-03" db="EMBL/GenBank/DDBJ databases">
        <title>Genomic Encyclopedia of Archaeal and Bacterial Type Strains, Phase II (KMG-II): from individual species to whole genera.</title>
        <authorList>
            <person name="Goeker M."/>
        </authorList>
    </citation>
    <scope>NUCLEOTIDE SEQUENCE [LARGE SCALE GENOMIC DNA]</scope>
    <source>
        <strain evidence="4 5">DSM 45499</strain>
    </source>
</reference>
<dbReference type="InterPro" id="IPR000888">
    <property type="entry name" value="RmlC-like"/>
</dbReference>
<dbReference type="PANTHER" id="PTHR21047">
    <property type="entry name" value="DTDP-6-DEOXY-D-GLUCOSE-3,5 EPIMERASE"/>
    <property type="match status" value="1"/>
</dbReference>
<feature type="active site" description="Proton acceptor" evidence="2">
    <location>
        <position position="62"/>
    </location>
</feature>
<dbReference type="SUPFAM" id="SSF51182">
    <property type="entry name" value="RmlC-like cupins"/>
    <property type="match status" value="1"/>
</dbReference>
<accession>A0A4R7UV82</accession>
<evidence type="ECO:0000256" key="1">
    <source>
        <dbReference type="ARBA" id="ARBA00010154"/>
    </source>
</evidence>
<dbReference type="RefSeq" id="WP_133908914.1">
    <property type="nucleotide sequence ID" value="NZ_SOCP01000027.1"/>
</dbReference>
<dbReference type="InterPro" id="IPR014710">
    <property type="entry name" value="RmlC-like_jellyroll"/>
</dbReference>
<dbReference type="PANTHER" id="PTHR21047:SF2">
    <property type="entry name" value="THYMIDINE DIPHOSPHO-4-KETO-RHAMNOSE 3,5-EPIMERASE"/>
    <property type="match status" value="1"/>
</dbReference>
<organism evidence="4 5">
    <name type="scientific">Actinophytocola oryzae</name>
    <dbReference type="NCBI Taxonomy" id="502181"/>
    <lineage>
        <taxon>Bacteria</taxon>
        <taxon>Bacillati</taxon>
        <taxon>Actinomycetota</taxon>
        <taxon>Actinomycetes</taxon>
        <taxon>Pseudonocardiales</taxon>
        <taxon>Pseudonocardiaceae</taxon>
    </lineage>
</organism>